<evidence type="ECO:0000313" key="2">
    <source>
        <dbReference type="EMBL" id="AXQ65165.1"/>
    </source>
</evidence>
<gene>
    <name evidence="2" type="primary">43</name>
    <name evidence="2" type="ORF">SEA_SCHMIDT_43</name>
</gene>
<feature type="compositionally biased region" description="Acidic residues" evidence="1">
    <location>
        <begin position="18"/>
        <end position="27"/>
    </location>
</feature>
<evidence type="ECO:0000256" key="1">
    <source>
        <dbReference type="SAM" id="MobiDB-lite"/>
    </source>
</evidence>
<reference evidence="2 3" key="1">
    <citation type="submission" date="2018-07" db="EMBL/GenBank/DDBJ databases">
        <authorList>
            <person name="Roberston F.H."/>
            <person name="Ghiringhelli B.C."/>
            <person name="Garcia S."/>
            <person name="Henry S."/>
            <person name="Naegele L."/>
            <person name="Slowan-Pomeroy T."/>
            <person name="Briggs L.A."/>
            <person name="Warner M.H."/>
            <person name="Garlena R.A."/>
            <person name="Russell D.A."/>
            <person name="Pope W.H."/>
            <person name="Jacobs-Sera D."/>
            <person name="Hatfull G.F."/>
        </authorList>
    </citation>
    <scope>NUCLEOTIDE SEQUENCE [LARGE SCALE GENOMIC DNA]</scope>
</reference>
<accession>A0A385E2R0</accession>
<feature type="region of interest" description="Disordered" evidence="1">
    <location>
        <begin position="1"/>
        <end position="27"/>
    </location>
</feature>
<protein>
    <submittedName>
        <fullName evidence="2">Uncharacterized protein</fullName>
    </submittedName>
</protein>
<keyword evidence="3" id="KW-1185">Reference proteome</keyword>
<dbReference type="GeneID" id="63911722"/>
<organism evidence="2 3">
    <name type="scientific">Gordonia phage Schmidt</name>
    <dbReference type="NCBI Taxonomy" id="2301697"/>
    <lineage>
        <taxon>Viruses</taxon>
        <taxon>Duplodnaviria</taxon>
        <taxon>Heunggongvirae</taxon>
        <taxon>Uroviricota</taxon>
        <taxon>Caudoviricetes</taxon>
        <taxon>Ruthgordonvirinae</taxon>
        <taxon>Schmidtvirus</taxon>
        <taxon>Schmidtvirus schmidt</taxon>
    </lineage>
</organism>
<dbReference type="EMBL" id="MH651189">
    <property type="protein sequence ID" value="AXQ65165.1"/>
    <property type="molecule type" value="Genomic_DNA"/>
</dbReference>
<dbReference type="KEGG" id="vg:63911722"/>
<name>A0A385E2R0_9CAUD</name>
<dbReference type="RefSeq" id="YP_010050983.1">
    <property type="nucleotide sequence ID" value="NC_054436.1"/>
</dbReference>
<dbReference type="Proteomes" id="UP000262719">
    <property type="component" value="Segment"/>
</dbReference>
<sequence>MSDELEQIEQPGERPDEQPDGIEPEDNPEYVARRLMAIEAAIYRGPMMLAEYRNAEMVAQERHDEAKAHALAEVIAEHGKLTAAERDAQVFTRTTAERRALAVAKARYEYAKDVNRALDREKDALQTRSANMREQMKMAGRGHA</sequence>
<evidence type="ECO:0000313" key="3">
    <source>
        <dbReference type="Proteomes" id="UP000262719"/>
    </source>
</evidence>
<proteinExistence type="predicted"/>